<dbReference type="EnsemblMetazoa" id="G23468.7">
    <property type="protein sequence ID" value="G23468.7:cds"/>
    <property type="gene ID" value="G23468"/>
</dbReference>
<evidence type="ECO:0000256" key="3">
    <source>
        <dbReference type="ARBA" id="ARBA00022833"/>
    </source>
</evidence>
<dbReference type="SUPFAM" id="SSF53927">
    <property type="entry name" value="Cytidine deaminase-like"/>
    <property type="match status" value="1"/>
</dbReference>
<dbReference type="PROSITE" id="PS00903">
    <property type="entry name" value="CYT_DCMP_DEAMINASES_1"/>
    <property type="match status" value="1"/>
</dbReference>
<keyword evidence="1" id="KW-0479">Metal-binding</keyword>
<dbReference type="PANTHER" id="PTHR11079">
    <property type="entry name" value="CYTOSINE DEAMINASE FAMILY MEMBER"/>
    <property type="match status" value="1"/>
</dbReference>
<dbReference type="GO" id="GO:0052717">
    <property type="term" value="F:tRNA-specific adenosine-34 deaminase activity"/>
    <property type="evidence" value="ECO:0007669"/>
    <property type="project" value="UniProtKB-EC"/>
</dbReference>
<dbReference type="CDD" id="cd01285">
    <property type="entry name" value="nucleoside_deaminase"/>
    <property type="match status" value="1"/>
</dbReference>
<dbReference type="InterPro" id="IPR002125">
    <property type="entry name" value="CMP_dCMP_dom"/>
</dbReference>
<feature type="domain" description="CMP/dCMP-type deaminase" evidence="4">
    <location>
        <begin position="43"/>
        <end position="168"/>
    </location>
</feature>
<reference evidence="5" key="1">
    <citation type="submission" date="2022-08" db="UniProtKB">
        <authorList>
            <consortium name="EnsemblMetazoa"/>
        </authorList>
    </citation>
    <scope>IDENTIFICATION</scope>
    <source>
        <strain evidence="5">05x7-T-G4-1.051#20</strain>
    </source>
</reference>
<dbReference type="Pfam" id="PF00383">
    <property type="entry name" value="dCMP_cyt_deam_1"/>
    <property type="match status" value="1"/>
</dbReference>
<organism evidence="5 6">
    <name type="scientific">Magallana gigas</name>
    <name type="common">Pacific oyster</name>
    <name type="synonym">Crassostrea gigas</name>
    <dbReference type="NCBI Taxonomy" id="29159"/>
    <lineage>
        <taxon>Eukaryota</taxon>
        <taxon>Metazoa</taxon>
        <taxon>Spiralia</taxon>
        <taxon>Lophotrochozoa</taxon>
        <taxon>Mollusca</taxon>
        <taxon>Bivalvia</taxon>
        <taxon>Autobranchia</taxon>
        <taxon>Pteriomorphia</taxon>
        <taxon>Ostreida</taxon>
        <taxon>Ostreoidea</taxon>
        <taxon>Ostreidae</taxon>
        <taxon>Magallana</taxon>
    </lineage>
</organism>
<dbReference type="AlphaFoldDB" id="A0A8W8KDQ3"/>
<dbReference type="Proteomes" id="UP000005408">
    <property type="component" value="Unassembled WGS sequence"/>
</dbReference>
<evidence type="ECO:0000256" key="2">
    <source>
        <dbReference type="ARBA" id="ARBA00022801"/>
    </source>
</evidence>
<accession>A0A8W8KDQ3</accession>
<dbReference type="InterPro" id="IPR016193">
    <property type="entry name" value="Cytidine_deaminase-like"/>
</dbReference>
<dbReference type="PROSITE" id="PS51747">
    <property type="entry name" value="CYT_DCMP_DEAMINASES_2"/>
    <property type="match status" value="1"/>
</dbReference>
<keyword evidence="6" id="KW-1185">Reference proteome</keyword>
<keyword evidence="3" id="KW-0862">Zinc</keyword>
<evidence type="ECO:0000256" key="1">
    <source>
        <dbReference type="ARBA" id="ARBA00022723"/>
    </source>
</evidence>
<dbReference type="Gene3D" id="3.40.140.10">
    <property type="entry name" value="Cytidine Deaminase, domain 2"/>
    <property type="match status" value="1"/>
</dbReference>
<dbReference type="GO" id="GO:0008270">
    <property type="term" value="F:zinc ion binding"/>
    <property type="evidence" value="ECO:0007669"/>
    <property type="project" value="InterPro"/>
</dbReference>
<dbReference type="GO" id="GO:0005634">
    <property type="term" value="C:nucleus"/>
    <property type="evidence" value="ECO:0007669"/>
    <property type="project" value="TreeGrafter"/>
</dbReference>
<name>A0A8W8KDQ3_MAGGI</name>
<sequence length="215" mass="24351">MRYLIIHAVNRPIPMRYFAIFELDSTVHWQNITKYCNSERMDDIQQNWMVRSFNFAEEALQAGEVPVGCIIVYEDKIIAVGKNEVNETKNATRHAEIVAIDQVLKWSKEQDINSALVFSKSVLYVTVEPCIMCAGALRQVGIPLIIFGCHNERFGGCGSILSIHDASLESLGPSFQCIGGIMKERAVDLLKRFYQGENPNAPEDKRKVKKDEQKV</sequence>
<keyword evidence="2" id="KW-0378">Hydrolase</keyword>
<evidence type="ECO:0000259" key="4">
    <source>
        <dbReference type="PROSITE" id="PS51747"/>
    </source>
</evidence>
<dbReference type="PANTHER" id="PTHR11079:SF149">
    <property type="entry name" value="TRNA-SPECIFIC ADENOSINE DEAMINASE 2"/>
    <property type="match status" value="1"/>
</dbReference>
<dbReference type="GO" id="GO:0002100">
    <property type="term" value="P:tRNA wobble adenosine to inosine editing"/>
    <property type="evidence" value="ECO:0007669"/>
    <property type="project" value="InterPro"/>
</dbReference>
<protein>
    <recommendedName>
        <fullName evidence="4">CMP/dCMP-type deaminase domain-containing protein</fullName>
    </recommendedName>
</protein>
<dbReference type="InterPro" id="IPR016192">
    <property type="entry name" value="APOBEC/CMP_deaminase_Zn-bd"/>
</dbReference>
<evidence type="ECO:0000313" key="5">
    <source>
        <dbReference type="EnsemblMetazoa" id="G23468.7:cds"/>
    </source>
</evidence>
<dbReference type="GO" id="GO:0005737">
    <property type="term" value="C:cytoplasm"/>
    <property type="evidence" value="ECO:0007669"/>
    <property type="project" value="TreeGrafter"/>
</dbReference>
<proteinExistence type="predicted"/>
<evidence type="ECO:0000313" key="6">
    <source>
        <dbReference type="Proteomes" id="UP000005408"/>
    </source>
</evidence>